<name>A0A812TYE4_9DINO</name>
<evidence type="ECO:0000313" key="2">
    <source>
        <dbReference type="EMBL" id="CAE7555114.1"/>
    </source>
</evidence>
<feature type="transmembrane region" description="Helical" evidence="1">
    <location>
        <begin position="258"/>
        <end position="276"/>
    </location>
</feature>
<organism evidence="2 3">
    <name type="scientific">Symbiodinium natans</name>
    <dbReference type="NCBI Taxonomy" id="878477"/>
    <lineage>
        <taxon>Eukaryota</taxon>
        <taxon>Sar</taxon>
        <taxon>Alveolata</taxon>
        <taxon>Dinophyceae</taxon>
        <taxon>Suessiales</taxon>
        <taxon>Symbiodiniaceae</taxon>
        <taxon>Symbiodinium</taxon>
    </lineage>
</organism>
<reference evidence="2" key="1">
    <citation type="submission" date="2021-02" db="EMBL/GenBank/DDBJ databases">
        <authorList>
            <person name="Dougan E. K."/>
            <person name="Rhodes N."/>
            <person name="Thang M."/>
            <person name="Chan C."/>
        </authorList>
    </citation>
    <scope>NUCLEOTIDE SEQUENCE</scope>
</reference>
<keyword evidence="1" id="KW-0472">Membrane</keyword>
<evidence type="ECO:0000256" key="1">
    <source>
        <dbReference type="SAM" id="Phobius"/>
    </source>
</evidence>
<protein>
    <submittedName>
        <fullName evidence="2">Uncharacterized protein</fullName>
    </submittedName>
</protein>
<dbReference type="AlphaFoldDB" id="A0A812TYE4"/>
<accession>A0A812TYE4</accession>
<keyword evidence="1" id="KW-0812">Transmembrane</keyword>
<feature type="transmembrane region" description="Helical" evidence="1">
    <location>
        <begin position="282"/>
        <end position="303"/>
    </location>
</feature>
<gene>
    <name evidence="2" type="ORF">SNAT2548_LOCUS31185</name>
</gene>
<dbReference type="Proteomes" id="UP000604046">
    <property type="component" value="Unassembled WGS sequence"/>
</dbReference>
<comment type="caution">
    <text evidence="2">The sequence shown here is derived from an EMBL/GenBank/DDBJ whole genome shotgun (WGS) entry which is preliminary data.</text>
</comment>
<keyword evidence="3" id="KW-1185">Reference proteome</keyword>
<keyword evidence="1" id="KW-1133">Transmembrane helix</keyword>
<dbReference type="OrthoDB" id="416073at2759"/>
<evidence type="ECO:0000313" key="3">
    <source>
        <dbReference type="Proteomes" id="UP000604046"/>
    </source>
</evidence>
<proteinExistence type="predicted"/>
<dbReference type="EMBL" id="CAJNDS010002644">
    <property type="protein sequence ID" value="CAE7555114.1"/>
    <property type="molecule type" value="Genomic_DNA"/>
</dbReference>
<sequence length="426" mass="48181">MAADDGLTIDPFHGEVVKLTRPAAEASLHDGRRPALYKPTGFELEKTRNRVEAGRDIDSDMGSETGDRAFWVTFIRVNPMKRPGAHKVESADWGDPDNPLMGPHGPSFIGRVVRDPVSAKVKLVYDGHNRYDFHAVDLWSRGVVEGTVEKLKKDKYIFKPVPMLYRTWMYHESYRSHRSHTTTSDDTGVIRQILSKECIDADISAGRWSPLVPLLPAAFCCALTCDELSVGTAVLLAWLIQKAGKSLNKPERYKELRLWMLLPRLAWMAFLIFRAFSWLPEAAVLNIVGLAGTLLFCCLDFLYGDRESANKYRLNCSYEVVKVLPNRVFLCRRVGAADLENLFGSRGTVHQNITGIGSWGRDMTLIAELMGCIFELRPFGAKDWEVLMNQNPGTDNARLHYWGMDCYDPVIPTWIDLNRKERVEAA</sequence>